<proteinExistence type="inferred from homology"/>
<dbReference type="PANTHER" id="PTHR30506">
    <property type="entry name" value="INNER MEMBRANE PROTEIN"/>
    <property type="match status" value="1"/>
</dbReference>
<comment type="subcellular location">
    <subcellularLocation>
        <location evidence="1">Cell membrane</location>
        <topology evidence="1">Multi-pass membrane protein</topology>
    </subcellularLocation>
</comment>
<dbReference type="Proteomes" id="UP000028073">
    <property type="component" value="Unassembled WGS sequence"/>
</dbReference>
<keyword evidence="10" id="KW-1185">Reference proteome</keyword>
<dbReference type="GO" id="GO:0005886">
    <property type="term" value="C:plasma membrane"/>
    <property type="evidence" value="ECO:0007669"/>
    <property type="project" value="UniProtKB-SubCell"/>
</dbReference>
<feature type="transmembrane region" description="Helical" evidence="7">
    <location>
        <begin position="44"/>
        <end position="61"/>
    </location>
</feature>
<evidence type="ECO:0000259" key="8">
    <source>
        <dbReference type="Pfam" id="PF03458"/>
    </source>
</evidence>
<dbReference type="InterPro" id="IPR005115">
    <property type="entry name" value="Gly_transporter"/>
</dbReference>
<reference evidence="9 10" key="1">
    <citation type="submission" date="2014-06" db="EMBL/GenBank/DDBJ databases">
        <title>Whole Genome Sequences of Three Symbiotic Endozoicomonas Bacteria.</title>
        <authorList>
            <person name="Neave M.J."/>
            <person name="Apprill A."/>
            <person name="Voolstra C.R."/>
        </authorList>
    </citation>
    <scope>NUCLEOTIDE SEQUENCE [LARGE SCALE GENOMIC DNA]</scope>
    <source>
        <strain evidence="9 10">DSM 25634</strain>
    </source>
</reference>
<dbReference type="Pfam" id="PF03458">
    <property type="entry name" value="Gly_transporter"/>
    <property type="match status" value="1"/>
</dbReference>
<comment type="caution">
    <text evidence="9">The sequence shown here is derived from an EMBL/GenBank/DDBJ whole genome shotgun (WGS) entry which is preliminary data.</text>
</comment>
<name>A0A081NKD9_9GAMM</name>
<dbReference type="OrthoDB" id="9791874at2"/>
<accession>A0A081NKD9</accession>
<feature type="domain" description="Glycine transporter" evidence="8">
    <location>
        <begin position="20"/>
        <end position="71"/>
    </location>
</feature>
<dbReference type="eggNOG" id="COG2860">
    <property type="taxonomic scope" value="Bacteria"/>
</dbReference>
<evidence type="ECO:0000256" key="7">
    <source>
        <dbReference type="SAM" id="Phobius"/>
    </source>
</evidence>
<evidence type="ECO:0000256" key="4">
    <source>
        <dbReference type="ARBA" id="ARBA00022692"/>
    </source>
</evidence>
<evidence type="ECO:0000313" key="10">
    <source>
        <dbReference type="Proteomes" id="UP000028073"/>
    </source>
</evidence>
<evidence type="ECO:0000256" key="5">
    <source>
        <dbReference type="ARBA" id="ARBA00022989"/>
    </source>
</evidence>
<sequence length="73" mass="7831">MVAVIIIRLRIRYLSEAFLVLDAIGLVTFSIIGAQKTLELGHNYLIASIMAVFTGTFGGVLRDILGNQVPLGG</sequence>
<evidence type="ECO:0000256" key="3">
    <source>
        <dbReference type="ARBA" id="ARBA00022475"/>
    </source>
</evidence>
<protein>
    <recommendedName>
        <fullName evidence="8">Glycine transporter domain-containing protein</fullName>
    </recommendedName>
</protein>
<evidence type="ECO:0000256" key="2">
    <source>
        <dbReference type="ARBA" id="ARBA00008193"/>
    </source>
</evidence>
<keyword evidence="4 7" id="KW-0812">Transmembrane</keyword>
<dbReference type="AlphaFoldDB" id="A0A081NKD9"/>
<organism evidence="9 10">
    <name type="scientific">Endozoicomonas numazuensis</name>
    <dbReference type="NCBI Taxonomy" id="1137799"/>
    <lineage>
        <taxon>Bacteria</taxon>
        <taxon>Pseudomonadati</taxon>
        <taxon>Pseudomonadota</taxon>
        <taxon>Gammaproteobacteria</taxon>
        <taxon>Oceanospirillales</taxon>
        <taxon>Endozoicomonadaceae</taxon>
        <taxon>Endozoicomonas</taxon>
    </lineage>
</organism>
<keyword evidence="3" id="KW-1003">Cell membrane</keyword>
<dbReference type="RefSeq" id="WP_051785740.1">
    <property type="nucleotide sequence ID" value="NZ_JOKH01000001.1"/>
</dbReference>
<evidence type="ECO:0000313" key="9">
    <source>
        <dbReference type="EMBL" id="KEQ18912.1"/>
    </source>
</evidence>
<evidence type="ECO:0000256" key="6">
    <source>
        <dbReference type="ARBA" id="ARBA00023136"/>
    </source>
</evidence>
<keyword evidence="6 7" id="KW-0472">Membrane</keyword>
<gene>
    <name evidence="9" type="ORF">GZ78_02340</name>
</gene>
<dbReference type="PANTHER" id="PTHR30506:SF3">
    <property type="entry name" value="UPF0126 INNER MEMBRANE PROTEIN YADS-RELATED"/>
    <property type="match status" value="1"/>
</dbReference>
<dbReference type="EMBL" id="JOKH01000001">
    <property type="protein sequence ID" value="KEQ18912.1"/>
    <property type="molecule type" value="Genomic_DNA"/>
</dbReference>
<comment type="similarity">
    <text evidence="2">Belongs to the UPF0126 family.</text>
</comment>
<evidence type="ECO:0000256" key="1">
    <source>
        <dbReference type="ARBA" id="ARBA00004651"/>
    </source>
</evidence>
<keyword evidence="5 7" id="KW-1133">Transmembrane helix</keyword>
<feature type="transmembrane region" description="Helical" evidence="7">
    <location>
        <begin position="12"/>
        <end position="32"/>
    </location>
</feature>